<accession>A0ABM3VRK2</accession>
<dbReference type="PANTHER" id="PTHR23254:SF15">
    <property type="entry name" value="POLYADENYLATE-BINDING PROTEIN-INTERACTING PROTEIN 1"/>
    <property type="match status" value="1"/>
</dbReference>
<dbReference type="Proteomes" id="UP001652624">
    <property type="component" value="Chromosome 14"/>
</dbReference>
<evidence type="ECO:0000256" key="2">
    <source>
        <dbReference type="ARBA" id="ARBA00022490"/>
    </source>
</evidence>
<keyword evidence="2" id="KW-0963">Cytoplasm</keyword>
<reference evidence="6" key="1">
    <citation type="submission" date="2025-08" db="UniProtKB">
        <authorList>
            <consortium name="RefSeq"/>
        </authorList>
    </citation>
    <scope>IDENTIFICATION</scope>
</reference>
<dbReference type="GeneID" id="103127296"/>
<feature type="non-terminal residue" evidence="6">
    <location>
        <position position="356"/>
    </location>
</feature>
<protein>
    <submittedName>
        <fullName evidence="6">Polyadenylate-binding protein-interacting protein 1-like</fullName>
    </submittedName>
</protein>
<organism evidence="5 6">
    <name type="scientific">Erinaceus europaeus</name>
    <name type="common">Western European hedgehog</name>
    <dbReference type="NCBI Taxonomy" id="9365"/>
    <lineage>
        <taxon>Eukaryota</taxon>
        <taxon>Metazoa</taxon>
        <taxon>Chordata</taxon>
        <taxon>Craniata</taxon>
        <taxon>Vertebrata</taxon>
        <taxon>Euteleostomi</taxon>
        <taxon>Mammalia</taxon>
        <taxon>Eutheria</taxon>
        <taxon>Laurasiatheria</taxon>
        <taxon>Eulipotyphla</taxon>
        <taxon>Erinaceidae</taxon>
        <taxon>Erinaceinae</taxon>
        <taxon>Erinaceus</taxon>
    </lineage>
</organism>
<dbReference type="InterPro" id="IPR016024">
    <property type="entry name" value="ARM-type_fold"/>
</dbReference>
<comment type="subcellular location">
    <subcellularLocation>
        <location evidence="1">Cytoplasm</location>
    </subcellularLocation>
</comment>
<proteinExistence type="predicted"/>
<dbReference type="SMART" id="SM00543">
    <property type="entry name" value="MIF4G"/>
    <property type="match status" value="1"/>
</dbReference>
<evidence type="ECO:0000313" key="5">
    <source>
        <dbReference type="Proteomes" id="UP001652624"/>
    </source>
</evidence>
<keyword evidence="5" id="KW-1185">Reference proteome</keyword>
<name>A0ABM3VRK2_ERIEU</name>
<dbReference type="Gene3D" id="1.25.40.180">
    <property type="match status" value="1"/>
</dbReference>
<dbReference type="Pfam" id="PF02854">
    <property type="entry name" value="MIF4G"/>
    <property type="match status" value="1"/>
</dbReference>
<gene>
    <name evidence="6" type="primary">LOC103127296</name>
</gene>
<sequence length="356" mass="40716">MARPQVVVVPILKAKLSMNVPEFCLSGYSSNYTESSEDGCEDYPILSKYVQDFLNHLTKQPGSFETETEQFAATLNGWITTDDALHQLVNLIYQWATSVPNFSHTGARLCNYLSWHLTILPQSSNFHQLLLQRCCSEYELKDQTASGDEVTRRRLHALALFWGELYVNLEVKEANIRQVTRAHVLQVGLQELLNALFSNPVNDNLICVVKLLKLTGSVLEDAWKEKGKDNMEEIIQRIKDVVLDANYSRDVRQMLLRLVGLRSSDWGRLWAMSTDREAALKRGPESFMNRTIFNTSDGVPFTEADTHFQKKCPSYGRNETGLSKAAGPFLDDIDDEMDPEMEEAYDIFCKERERER</sequence>
<evidence type="ECO:0000256" key="3">
    <source>
        <dbReference type="ARBA" id="ARBA00022845"/>
    </source>
</evidence>
<keyword evidence="3" id="KW-0810">Translation regulation</keyword>
<evidence type="ECO:0000256" key="1">
    <source>
        <dbReference type="ARBA" id="ARBA00004496"/>
    </source>
</evidence>
<evidence type="ECO:0000313" key="6">
    <source>
        <dbReference type="RefSeq" id="XP_060026957.1"/>
    </source>
</evidence>
<dbReference type="PANTHER" id="PTHR23254">
    <property type="entry name" value="EIF4G DOMAIN PROTEIN"/>
    <property type="match status" value="1"/>
</dbReference>
<evidence type="ECO:0000259" key="4">
    <source>
        <dbReference type="SMART" id="SM00543"/>
    </source>
</evidence>
<dbReference type="SUPFAM" id="SSF48371">
    <property type="entry name" value="ARM repeat"/>
    <property type="match status" value="1"/>
</dbReference>
<dbReference type="InterPro" id="IPR051367">
    <property type="entry name" value="mRNA_TranslReg/HistoneTransl"/>
</dbReference>
<feature type="domain" description="MIF4G" evidence="4">
    <location>
        <begin position="47"/>
        <end position="265"/>
    </location>
</feature>
<dbReference type="RefSeq" id="XP_060026957.1">
    <property type="nucleotide sequence ID" value="XM_060170974.1"/>
</dbReference>
<dbReference type="InterPro" id="IPR003890">
    <property type="entry name" value="MIF4G-like_typ-3"/>
</dbReference>